<gene>
    <name evidence="4" type="primary">cobQ</name>
    <name evidence="7" type="ORF">ACFO0D_07655</name>
</gene>
<feature type="active site" description="Nucleophile" evidence="4">
    <location>
        <position position="321"/>
    </location>
</feature>
<organism evidence="7 8">
    <name type="scientific">Deinococcus hohokamensis</name>
    <dbReference type="NCBI Taxonomy" id="309883"/>
    <lineage>
        <taxon>Bacteria</taxon>
        <taxon>Thermotogati</taxon>
        <taxon>Deinococcota</taxon>
        <taxon>Deinococci</taxon>
        <taxon>Deinococcales</taxon>
        <taxon>Deinococcaceae</taxon>
        <taxon>Deinococcus</taxon>
    </lineage>
</organism>
<dbReference type="NCBIfam" id="NF001989">
    <property type="entry name" value="PRK00784.1"/>
    <property type="match status" value="1"/>
</dbReference>
<feature type="domain" description="CobB/CobQ-like glutamine amidotransferase" evidence="6">
    <location>
        <begin position="247"/>
        <end position="417"/>
    </location>
</feature>
<dbReference type="PANTHER" id="PTHR21343">
    <property type="entry name" value="DETHIOBIOTIN SYNTHETASE"/>
    <property type="match status" value="1"/>
</dbReference>
<dbReference type="PANTHER" id="PTHR21343:SF1">
    <property type="entry name" value="COBYRIC ACID SYNTHASE"/>
    <property type="match status" value="1"/>
</dbReference>
<evidence type="ECO:0000259" key="6">
    <source>
        <dbReference type="Pfam" id="PF07685"/>
    </source>
</evidence>
<proteinExistence type="inferred from homology"/>
<evidence type="ECO:0000256" key="2">
    <source>
        <dbReference type="ARBA" id="ARBA00022573"/>
    </source>
</evidence>
<dbReference type="CDD" id="cd05389">
    <property type="entry name" value="CobQ_N"/>
    <property type="match status" value="1"/>
</dbReference>
<feature type="active site" evidence="4">
    <location>
        <position position="411"/>
    </location>
</feature>
<dbReference type="PROSITE" id="PS51274">
    <property type="entry name" value="GATASE_COBBQ"/>
    <property type="match status" value="1"/>
</dbReference>
<dbReference type="SUPFAM" id="SSF52317">
    <property type="entry name" value="Class I glutamine amidotransferase-like"/>
    <property type="match status" value="1"/>
</dbReference>
<evidence type="ECO:0000259" key="5">
    <source>
        <dbReference type="Pfam" id="PF01656"/>
    </source>
</evidence>
<dbReference type="InterPro" id="IPR004459">
    <property type="entry name" value="CobQ_synth"/>
</dbReference>
<evidence type="ECO:0000313" key="7">
    <source>
        <dbReference type="EMBL" id="MFC4638215.1"/>
    </source>
</evidence>
<dbReference type="Pfam" id="PF01656">
    <property type="entry name" value="CbiA"/>
    <property type="match status" value="1"/>
</dbReference>
<reference evidence="8" key="1">
    <citation type="journal article" date="2019" name="Int. J. Syst. Evol. Microbiol.">
        <title>The Global Catalogue of Microorganisms (GCM) 10K type strain sequencing project: providing services to taxonomists for standard genome sequencing and annotation.</title>
        <authorList>
            <consortium name="The Broad Institute Genomics Platform"/>
            <consortium name="The Broad Institute Genome Sequencing Center for Infectious Disease"/>
            <person name="Wu L."/>
            <person name="Ma J."/>
        </authorList>
    </citation>
    <scope>NUCLEOTIDE SEQUENCE [LARGE SCALE GENOMIC DNA]</scope>
    <source>
        <strain evidence="8">CCUG 55995</strain>
    </source>
</reference>
<dbReference type="InterPro" id="IPR033949">
    <property type="entry name" value="CobQ_GATase1"/>
</dbReference>
<name>A0ABV9I952_9DEIO</name>
<dbReference type="Gene3D" id="3.40.50.300">
    <property type="entry name" value="P-loop containing nucleotide triphosphate hydrolases"/>
    <property type="match status" value="1"/>
</dbReference>
<dbReference type="HAMAP" id="MF_00028">
    <property type="entry name" value="CobQ"/>
    <property type="match status" value="1"/>
</dbReference>
<dbReference type="InterPro" id="IPR027417">
    <property type="entry name" value="P-loop_NTPase"/>
</dbReference>
<comment type="function">
    <text evidence="4">Catalyzes amidations at positions B, D, E, and G on adenosylcobyrinic A,C-diamide. NH(2) groups are provided by glutamine, and one molecule of ATP is hydrogenolyzed for each amidation.</text>
</comment>
<dbReference type="Proteomes" id="UP001595952">
    <property type="component" value="Unassembled WGS sequence"/>
</dbReference>
<comment type="caution">
    <text evidence="7">The sequence shown here is derived from an EMBL/GenBank/DDBJ whole genome shotgun (WGS) entry which is preliminary data.</text>
</comment>
<comment type="similarity">
    <text evidence="4">Belongs to the CobB/CobQ family. CobQ subfamily.</text>
</comment>
<accession>A0ABV9I952</accession>
<keyword evidence="2 4" id="KW-0169">Cobalamin biosynthesis</keyword>
<dbReference type="CDD" id="cd01750">
    <property type="entry name" value="GATase1_CobQ"/>
    <property type="match status" value="1"/>
</dbReference>
<dbReference type="InterPro" id="IPR047045">
    <property type="entry name" value="CobQ_N"/>
</dbReference>
<feature type="domain" description="CobQ/CobB/MinD/ParA nucleotide binding" evidence="5">
    <location>
        <begin position="1"/>
        <end position="221"/>
    </location>
</feature>
<comment type="pathway">
    <text evidence="1 4">Cofactor biosynthesis; adenosylcobalamin biosynthesis.</text>
</comment>
<dbReference type="InterPro" id="IPR011698">
    <property type="entry name" value="GATase_3"/>
</dbReference>
<keyword evidence="3 4" id="KW-0315">Glutamine amidotransferase</keyword>
<dbReference type="Gene3D" id="3.40.50.880">
    <property type="match status" value="1"/>
</dbReference>
<evidence type="ECO:0000256" key="4">
    <source>
        <dbReference type="HAMAP-Rule" id="MF_00028"/>
    </source>
</evidence>
<dbReference type="PROSITE" id="PS51273">
    <property type="entry name" value="GATASE_TYPE_1"/>
    <property type="match status" value="1"/>
</dbReference>
<evidence type="ECO:0000256" key="1">
    <source>
        <dbReference type="ARBA" id="ARBA00004953"/>
    </source>
</evidence>
<protein>
    <recommendedName>
        <fullName evidence="4">Cobyric acid synthase</fullName>
    </recommendedName>
</protein>
<evidence type="ECO:0000313" key="8">
    <source>
        <dbReference type="Proteomes" id="UP001595952"/>
    </source>
</evidence>
<sequence>MVQGCTSNAGKSYLAAALCRILADEGLRVAPFKAQNMSNNAGVTPGGLEMGRAQLVQARAARVTPDVRMNPVLLKPEADTRSQVVLLGRAHPEITALPWRERKPLLWPYVQQSLHSLMDEFDVVVIEGAGSPAEVNLRASDIVNMRVAREVQAAVLLACDIDRGGAFAHLLGTWHCLIPEERERLAGFVLNRFRGDARLLSPAPEWLQEQTGVPTVGVVPWLNIPLPEEDGVALERATRADEDGGFVAIARLPRVSNLDEFAPLGERARWVSTPAELAGARAVIVPGSKSTASDLAWLRQSGVAGTITRLAEQGLPVLGVCGGLQMLGRRLHDPHRIEGGGEAHGLGLLDLDTEWAADKTTRQTRFTDTETGLALEGYEIHHGQTRSGPAVQELAPGLLWRQGNVRGTYLHGLLENPAYLEHFLGWAGLAAPAGLDSLDARLDAIAAQVRASLDWPYVRGLL</sequence>
<dbReference type="EMBL" id="JBHSEI010000005">
    <property type="protein sequence ID" value="MFC4638215.1"/>
    <property type="molecule type" value="Genomic_DNA"/>
</dbReference>
<dbReference type="InterPro" id="IPR002586">
    <property type="entry name" value="CobQ/CobB/MinD/ParA_Nub-bd_dom"/>
</dbReference>
<dbReference type="RefSeq" id="WP_380061470.1">
    <property type="nucleotide sequence ID" value="NZ_JBHSEI010000005.1"/>
</dbReference>
<dbReference type="Pfam" id="PF07685">
    <property type="entry name" value="GATase_3"/>
    <property type="match status" value="1"/>
</dbReference>
<keyword evidence="8" id="KW-1185">Reference proteome</keyword>
<dbReference type="SUPFAM" id="SSF52540">
    <property type="entry name" value="P-loop containing nucleoside triphosphate hydrolases"/>
    <property type="match status" value="1"/>
</dbReference>
<dbReference type="InterPro" id="IPR029062">
    <property type="entry name" value="Class_I_gatase-like"/>
</dbReference>
<dbReference type="NCBIfam" id="TIGR00313">
    <property type="entry name" value="cobQ"/>
    <property type="match status" value="1"/>
</dbReference>
<evidence type="ECO:0000256" key="3">
    <source>
        <dbReference type="ARBA" id="ARBA00022962"/>
    </source>
</evidence>